<dbReference type="EMBL" id="JARULN010000006">
    <property type="protein sequence ID" value="MDG5754141.1"/>
    <property type="molecule type" value="Genomic_DNA"/>
</dbReference>
<dbReference type="RefSeq" id="WP_124564815.1">
    <property type="nucleotide sequence ID" value="NZ_JARRRY010000005.1"/>
</dbReference>
<name>A0ABT6H443_9BACI</name>
<dbReference type="Gene3D" id="1.10.443.10">
    <property type="entry name" value="Intergrase catalytic core"/>
    <property type="match status" value="1"/>
</dbReference>
<dbReference type="CDD" id="cd01192">
    <property type="entry name" value="INT_C_like_3"/>
    <property type="match status" value="1"/>
</dbReference>
<dbReference type="PANTHER" id="PTHR30349:SF82">
    <property type="entry name" value="INTEGRASE_RECOMBINASE YOEC-RELATED"/>
    <property type="match status" value="1"/>
</dbReference>
<organism evidence="3 4">
    <name type="scientific">Ectobacillus antri</name>
    <dbReference type="NCBI Taxonomy" id="2486280"/>
    <lineage>
        <taxon>Bacteria</taxon>
        <taxon>Bacillati</taxon>
        <taxon>Bacillota</taxon>
        <taxon>Bacilli</taxon>
        <taxon>Bacillales</taxon>
        <taxon>Bacillaceae</taxon>
        <taxon>Ectobacillus</taxon>
    </lineage>
</organism>
<proteinExistence type="predicted"/>
<gene>
    <name evidence="3" type="ORF">P6P90_09165</name>
</gene>
<dbReference type="PROSITE" id="PS51898">
    <property type="entry name" value="TYR_RECOMBINASE"/>
    <property type="match status" value="1"/>
</dbReference>
<dbReference type="SUPFAM" id="SSF56349">
    <property type="entry name" value="DNA breaking-rejoining enzymes"/>
    <property type="match status" value="1"/>
</dbReference>
<dbReference type="InterPro" id="IPR011010">
    <property type="entry name" value="DNA_brk_join_enz"/>
</dbReference>
<keyword evidence="1" id="KW-0233">DNA recombination</keyword>
<evidence type="ECO:0000256" key="1">
    <source>
        <dbReference type="ARBA" id="ARBA00023172"/>
    </source>
</evidence>
<feature type="domain" description="Tyr recombinase" evidence="2">
    <location>
        <begin position="6"/>
        <end position="176"/>
    </location>
</feature>
<dbReference type="Proteomes" id="UP001218246">
    <property type="component" value="Unassembled WGS sequence"/>
</dbReference>
<dbReference type="InterPro" id="IPR050090">
    <property type="entry name" value="Tyrosine_recombinase_XerCD"/>
</dbReference>
<keyword evidence="4" id="KW-1185">Reference proteome</keyword>
<dbReference type="PANTHER" id="PTHR30349">
    <property type="entry name" value="PHAGE INTEGRASE-RELATED"/>
    <property type="match status" value="1"/>
</dbReference>
<evidence type="ECO:0000259" key="2">
    <source>
        <dbReference type="PROSITE" id="PS51898"/>
    </source>
</evidence>
<accession>A0ABT6H443</accession>
<dbReference type="InterPro" id="IPR002104">
    <property type="entry name" value="Integrase_catalytic"/>
</dbReference>
<dbReference type="Pfam" id="PF00589">
    <property type="entry name" value="Phage_integrase"/>
    <property type="match status" value="1"/>
</dbReference>
<sequence>MKVVEPIRDKYMIEQMKQVLRKQSERNWFLFVMGINTGLRISDLLQLRVQDVRNRTHIEIQEEKTKKRKRFLINLDLRETILTYTKHMEEEDYLFPSQKTDLPLQRVQAYKILRSAAEKVGLSHIGSHTCRKTFGYWHYQMYQDVALLQNILNHSHPSITLKYIGINQEMMDKSLERFSL</sequence>
<comment type="caution">
    <text evidence="3">The sequence shown here is derived from an EMBL/GenBank/DDBJ whole genome shotgun (WGS) entry which is preliminary data.</text>
</comment>
<evidence type="ECO:0000313" key="3">
    <source>
        <dbReference type="EMBL" id="MDG5754141.1"/>
    </source>
</evidence>
<dbReference type="InterPro" id="IPR013762">
    <property type="entry name" value="Integrase-like_cat_sf"/>
</dbReference>
<protein>
    <submittedName>
        <fullName evidence="3">Site-specific integrase</fullName>
    </submittedName>
</protein>
<reference evidence="3 4" key="1">
    <citation type="submission" date="2023-04" db="EMBL/GenBank/DDBJ databases">
        <title>Ectobacillus antri isolated from activated sludge.</title>
        <authorList>
            <person name="Yan P."/>
            <person name="Liu X."/>
        </authorList>
    </citation>
    <scope>NUCLEOTIDE SEQUENCE [LARGE SCALE GENOMIC DNA]</scope>
    <source>
        <strain evidence="3 4">C18H</strain>
    </source>
</reference>
<evidence type="ECO:0000313" key="4">
    <source>
        <dbReference type="Proteomes" id="UP001218246"/>
    </source>
</evidence>